<reference evidence="2 3" key="1">
    <citation type="submission" date="2006-02" db="EMBL/GenBank/DDBJ databases">
        <authorList>
            <person name="Amann R."/>
            <person name="Ferriera S."/>
            <person name="Johnson J."/>
            <person name="Kravitz S."/>
            <person name="Halpern A."/>
            <person name="Remington K."/>
            <person name="Beeson K."/>
            <person name="Tran B."/>
            <person name="Rogers Y.-H."/>
            <person name="Friedman R."/>
            <person name="Venter J.C."/>
        </authorList>
    </citation>
    <scope>NUCLEOTIDE SEQUENCE [LARGE SCALE GENOMIC DNA]</scope>
    <source>
        <strain evidence="2 3">DSM 3645</strain>
    </source>
</reference>
<name>A3ZTT8_9BACT</name>
<dbReference type="OrthoDB" id="266384at2"/>
<feature type="transmembrane region" description="Helical" evidence="1">
    <location>
        <begin position="33"/>
        <end position="55"/>
    </location>
</feature>
<evidence type="ECO:0000313" key="3">
    <source>
        <dbReference type="Proteomes" id="UP000004358"/>
    </source>
</evidence>
<evidence type="ECO:0000313" key="2">
    <source>
        <dbReference type="EMBL" id="EAQ79993.1"/>
    </source>
</evidence>
<evidence type="ECO:0000256" key="1">
    <source>
        <dbReference type="SAM" id="Phobius"/>
    </source>
</evidence>
<keyword evidence="1" id="KW-0812">Transmembrane</keyword>
<gene>
    <name evidence="2" type="ORF">DSM3645_05205</name>
</gene>
<dbReference type="STRING" id="314230.DSM3645_05205"/>
<organism evidence="2 3">
    <name type="scientific">Blastopirellula marina DSM 3645</name>
    <dbReference type="NCBI Taxonomy" id="314230"/>
    <lineage>
        <taxon>Bacteria</taxon>
        <taxon>Pseudomonadati</taxon>
        <taxon>Planctomycetota</taxon>
        <taxon>Planctomycetia</taxon>
        <taxon>Pirellulales</taxon>
        <taxon>Pirellulaceae</taxon>
        <taxon>Blastopirellula</taxon>
    </lineage>
</organism>
<feature type="transmembrane region" description="Helical" evidence="1">
    <location>
        <begin position="67"/>
        <end position="96"/>
    </location>
</feature>
<dbReference type="Proteomes" id="UP000004358">
    <property type="component" value="Unassembled WGS sequence"/>
</dbReference>
<dbReference type="AlphaFoldDB" id="A3ZTT8"/>
<comment type="caution">
    <text evidence="2">The sequence shown here is derived from an EMBL/GenBank/DDBJ whole genome shotgun (WGS) entry which is preliminary data.</text>
</comment>
<feature type="transmembrane region" description="Helical" evidence="1">
    <location>
        <begin position="242"/>
        <end position="261"/>
    </location>
</feature>
<feature type="transmembrane region" description="Helical" evidence="1">
    <location>
        <begin position="210"/>
        <end position="230"/>
    </location>
</feature>
<sequence length="291" mass="32684">MQFDKTQIAIRERGLLELFDLGLLVGKRYAARILVATAAVAIPFMALNVALLWNLRPDLPSDVTTAQYGFLMVILIYLEAPLATALVTLMLGDAMFHDKPDWKRMLSAPFALIPRMFWLVAILRGVVPGMALVFLCTLEDGEAWGFFLFLLIAYATILRGVRPFLGEIILLDRNPLWAKDANTMTIGRRSAALHNPNFGDMVIRAMASTLSLPLAAAICLNIWALRGYLFGQWGWDAMMLDVLLPISLWLVAAYMAVARFLSYLDLRIRREGWEVELVVRAEANRWKGIVA</sequence>
<dbReference type="eggNOG" id="ENOG5032VYU">
    <property type="taxonomic scope" value="Bacteria"/>
</dbReference>
<dbReference type="RefSeq" id="WP_002654637.1">
    <property type="nucleotide sequence ID" value="NZ_CH672377.1"/>
</dbReference>
<keyword evidence="1" id="KW-1133">Transmembrane helix</keyword>
<dbReference type="HOGENOM" id="CLU_946128_0_0_0"/>
<feature type="transmembrane region" description="Helical" evidence="1">
    <location>
        <begin position="143"/>
        <end position="161"/>
    </location>
</feature>
<dbReference type="EMBL" id="AANZ01000011">
    <property type="protein sequence ID" value="EAQ79993.1"/>
    <property type="molecule type" value="Genomic_DNA"/>
</dbReference>
<protein>
    <submittedName>
        <fullName evidence="2">Uncharacterized protein</fullName>
    </submittedName>
</protein>
<proteinExistence type="predicted"/>
<keyword evidence="1" id="KW-0472">Membrane</keyword>
<accession>A3ZTT8</accession>
<feature type="transmembrane region" description="Helical" evidence="1">
    <location>
        <begin position="117"/>
        <end position="137"/>
    </location>
</feature>